<proteinExistence type="predicted"/>
<accession>A0A2S1R039</accession>
<keyword evidence="1" id="KW-0472">Membrane</keyword>
<evidence type="ECO:0000313" key="2">
    <source>
        <dbReference type="EMBL" id="AWH86047.1"/>
    </source>
</evidence>
<reference evidence="2 3" key="1">
    <citation type="submission" date="2018-04" db="EMBL/GenBank/DDBJ databases">
        <title>Genome sequencing of Flavobacterium sp. HYN0059.</title>
        <authorList>
            <person name="Yi H."/>
            <person name="Baek C."/>
        </authorList>
    </citation>
    <scope>NUCLEOTIDE SEQUENCE [LARGE SCALE GENOMIC DNA]</scope>
    <source>
        <strain evidence="2 3">HYN0059</strain>
    </source>
</reference>
<keyword evidence="3" id="KW-1185">Reference proteome</keyword>
<organism evidence="2 3">
    <name type="scientific">Flavobacterium album</name>
    <dbReference type="NCBI Taxonomy" id="2175091"/>
    <lineage>
        <taxon>Bacteria</taxon>
        <taxon>Pseudomonadati</taxon>
        <taxon>Bacteroidota</taxon>
        <taxon>Flavobacteriia</taxon>
        <taxon>Flavobacteriales</taxon>
        <taxon>Flavobacteriaceae</taxon>
        <taxon>Flavobacterium</taxon>
    </lineage>
</organism>
<gene>
    <name evidence="2" type="ORF">HYN59_13410</name>
</gene>
<dbReference type="RefSeq" id="WP_108778749.1">
    <property type="nucleotide sequence ID" value="NZ_CP029186.1"/>
</dbReference>
<sequence>MSKTARQSAKRKATIYNGLGIFFLILQLSAYMGELRNPESMNMSGGMLTGYILGISLFLYVALIFFYLSHKTKKRAKSIVSEEDLEVIGQND</sequence>
<name>A0A2S1R039_9FLAO</name>
<evidence type="ECO:0008006" key="4">
    <source>
        <dbReference type="Google" id="ProtNLM"/>
    </source>
</evidence>
<feature type="transmembrane region" description="Helical" evidence="1">
    <location>
        <begin position="45"/>
        <end position="68"/>
    </location>
</feature>
<dbReference type="EMBL" id="CP029186">
    <property type="protein sequence ID" value="AWH86047.1"/>
    <property type="molecule type" value="Genomic_DNA"/>
</dbReference>
<keyword evidence="1" id="KW-0812">Transmembrane</keyword>
<dbReference type="KEGG" id="falb:HYN59_13410"/>
<protein>
    <recommendedName>
        <fullName evidence="4">DUF485 domain-containing protein</fullName>
    </recommendedName>
</protein>
<keyword evidence="1" id="KW-1133">Transmembrane helix</keyword>
<dbReference type="Proteomes" id="UP000244929">
    <property type="component" value="Chromosome"/>
</dbReference>
<dbReference type="AlphaFoldDB" id="A0A2S1R039"/>
<evidence type="ECO:0000256" key="1">
    <source>
        <dbReference type="SAM" id="Phobius"/>
    </source>
</evidence>
<evidence type="ECO:0000313" key="3">
    <source>
        <dbReference type="Proteomes" id="UP000244929"/>
    </source>
</evidence>
<feature type="transmembrane region" description="Helical" evidence="1">
    <location>
        <begin position="15"/>
        <end position="33"/>
    </location>
</feature>